<comment type="similarity">
    <text evidence="2">Belongs to the SLC13A/DASS transporter (TC 2.A.47) family. DIT1 subfamily.</text>
</comment>
<evidence type="ECO:0000256" key="6">
    <source>
        <dbReference type="SAM" id="Phobius"/>
    </source>
</evidence>
<dbReference type="InterPro" id="IPR001898">
    <property type="entry name" value="SLC13A/DASS"/>
</dbReference>
<comment type="subcellular location">
    <subcellularLocation>
        <location evidence="1">Membrane</location>
        <topology evidence="1">Multi-pass membrane protein</topology>
    </subcellularLocation>
</comment>
<dbReference type="InterPro" id="IPR030676">
    <property type="entry name" value="CitT-rel"/>
</dbReference>
<name>A0A644TQV6_9ZZZZ</name>
<reference evidence="7" key="1">
    <citation type="submission" date="2019-08" db="EMBL/GenBank/DDBJ databases">
        <authorList>
            <person name="Kucharzyk K."/>
            <person name="Murdoch R.W."/>
            <person name="Higgins S."/>
            <person name="Loffler F."/>
        </authorList>
    </citation>
    <scope>NUCLEOTIDE SEQUENCE</scope>
</reference>
<comment type="caution">
    <text evidence="7">The sequence shown here is derived from an EMBL/GenBank/DDBJ whole genome shotgun (WGS) entry which is preliminary data.</text>
</comment>
<dbReference type="Pfam" id="PF00939">
    <property type="entry name" value="Na_sulph_symp"/>
    <property type="match status" value="1"/>
</dbReference>
<keyword evidence="4 6" id="KW-1133">Transmembrane helix</keyword>
<feature type="transmembrane region" description="Helical" evidence="6">
    <location>
        <begin position="91"/>
        <end position="112"/>
    </location>
</feature>
<dbReference type="EMBL" id="VSSQ01000046">
    <property type="protein sequence ID" value="MPL69378.1"/>
    <property type="molecule type" value="Genomic_DNA"/>
</dbReference>
<evidence type="ECO:0000256" key="5">
    <source>
        <dbReference type="ARBA" id="ARBA00023136"/>
    </source>
</evidence>
<evidence type="ECO:0000313" key="7">
    <source>
        <dbReference type="EMBL" id="MPL69378.1"/>
    </source>
</evidence>
<dbReference type="AlphaFoldDB" id="A0A644TQV6"/>
<keyword evidence="5 6" id="KW-0472">Membrane</keyword>
<dbReference type="PIRSF" id="PIRSF002457">
    <property type="entry name" value="DASS"/>
    <property type="match status" value="1"/>
</dbReference>
<organism evidence="7">
    <name type="scientific">bioreactor metagenome</name>
    <dbReference type="NCBI Taxonomy" id="1076179"/>
    <lineage>
        <taxon>unclassified sequences</taxon>
        <taxon>metagenomes</taxon>
        <taxon>ecological metagenomes</taxon>
    </lineage>
</organism>
<dbReference type="NCBIfam" id="TIGR00785">
    <property type="entry name" value="dass"/>
    <property type="match status" value="1"/>
</dbReference>
<evidence type="ECO:0000256" key="2">
    <source>
        <dbReference type="ARBA" id="ARBA00007349"/>
    </source>
</evidence>
<accession>A0A644TQV6</accession>
<feature type="transmembrane region" description="Helical" evidence="6">
    <location>
        <begin position="403"/>
        <end position="422"/>
    </location>
</feature>
<feature type="transmembrane region" description="Helical" evidence="6">
    <location>
        <begin position="38"/>
        <end position="71"/>
    </location>
</feature>
<feature type="transmembrane region" description="Helical" evidence="6">
    <location>
        <begin position="371"/>
        <end position="391"/>
    </location>
</feature>
<evidence type="ECO:0000256" key="4">
    <source>
        <dbReference type="ARBA" id="ARBA00022989"/>
    </source>
</evidence>
<feature type="transmembrane region" description="Helical" evidence="6">
    <location>
        <begin position="428"/>
        <end position="447"/>
    </location>
</feature>
<feature type="transmembrane region" description="Helical" evidence="6">
    <location>
        <begin position="228"/>
        <end position="249"/>
    </location>
</feature>
<feature type="transmembrane region" description="Helical" evidence="6">
    <location>
        <begin position="332"/>
        <end position="351"/>
    </location>
</feature>
<dbReference type="PANTHER" id="PTHR42826">
    <property type="entry name" value="DICARBOXYLATE TRANSPORTER 2.1, CHLOROPLASTIC"/>
    <property type="match status" value="1"/>
</dbReference>
<feature type="transmembrane region" description="Helical" evidence="6">
    <location>
        <begin position="6"/>
        <end position="26"/>
    </location>
</feature>
<protein>
    <submittedName>
        <fullName evidence="7">Putative malate transporter YflS</fullName>
    </submittedName>
</protein>
<proteinExistence type="inferred from homology"/>
<sequence>MGKESIAKKYGLIISIIVGALIWALPTPDGMNITQHKLLSLFGGLVVLWVTIGVNFAVSSFIGISGLYFWVGNATGAMKNGSLVHDASFAVNGFASASLWLLITGFVISIAMTKTGVAKRLAFHMMRILGKTPAGAIFALMFANLAISPVTPSNTARQAAMLPIVEGIAQAYKVERGKSNFGKALALVATYANNITGGAFLTATIPNPVSIAMITAAVGVSVFTTWSWWAMLALPTSILVLIATGIIVLKMFPPEVKSIPGGVSYIRQELDKMGPMSMAEKKAVLYFLIALVLWGTDSIHRFNSTMVAFLVSTLIFLPKIGVLEWKETEKSIPWELFVYFGGVITLSNALMKAKAFEWVIQHALAFMGLEGMSMMTMLIIMLGFTIFSHVIWSTTTAMMGVMVPIYIGLAQAMGFDIVQFVLPLSMVMAYAFFLPFNTMGNIIMFGANYYTVSDQVKSSIVIGFVSWGIWVATVLTWWRVVGFY</sequence>
<gene>
    <name evidence="7" type="primary">yflS_2</name>
    <name evidence="7" type="ORF">SDC9_15118</name>
</gene>
<dbReference type="GO" id="GO:0016020">
    <property type="term" value="C:membrane"/>
    <property type="evidence" value="ECO:0007669"/>
    <property type="project" value="UniProtKB-SubCell"/>
</dbReference>
<evidence type="ECO:0000256" key="3">
    <source>
        <dbReference type="ARBA" id="ARBA00022692"/>
    </source>
</evidence>
<dbReference type="GO" id="GO:0022857">
    <property type="term" value="F:transmembrane transporter activity"/>
    <property type="evidence" value="ECO:0007669"/>
    <property type="project" value="InterPro"/>
</dbReference>
<feature type="transmembrane region" description="Helical" evidence="6">
    <location>
        <begin position="283"/>
        <end position="300"/>
    </location>
</feature>
<evidence type="ECO:0000256" key="1">
    <source>
        <dbReference type="ARBA" id="ARBA00004141"/>
    </source>
</evidence>
<feature type="transmembrane region" description="Helical" evidence="6">
    <location>
        <begin position="459"/>
        <end position="478"/>
    </location>
</feature>
<keyword evidence="3 6" id="KW-0812">Transmembrane</keyword>
<feature type="transmembrane region" description="Helical" evidence="6">
    <location>
        <begin position="133"/>
        <end position="151"/>
    </location>
</feature>
<feature type="transmembrane region" description="Helical" evidence="6">
    <location>
        <begin position="306"/>
        <end position="325"/>
    </location>
</feature>